<dbReference type="EMBL" id="LT934114">
    <property type="protein sequence ID" value="VAH43951.1"/>
    <property type="molecule type" value="Genomic_DNA"/>
</dbReference>
<dbReference type="PANTHER" id="PTHR33333:SF46">
    <property type="entry name" value="LOW QUALITY PROTEIN: GLYCINE-RICH PROTEIN DOT1"/>
    <property type="match status" value="1"/>
</dbReference>
<keyword evidence="3" id="KW-1185">Reference proteome</keyword>
<gene>
    <name evidence="2" type="ORF">TRITD_2Bv1G068730</name>
</gene>
<protein>
    <submittedName>
        <fullName evidence="2">Uncharacterized protein</fullName>
    </submittedName>
</protein>
<keyword evidence="1" id="KW-0812">Transmembrane</keyword>
<proteinExistence type="predicted"/>
<dbReference type="Gramene" id="TRITD2Bv1G068730.1">
    <property type="protein sequence ID" value="TRITD2Bv1G068730.1"/>
    <property type="gene ID" value="TRITD2Bv1G068730"/>
</dbReference>
<dbReference type="Proteomes" id="UP000324705">
    <property type="component" value="Chromosome 2B"/>
</dbReference>
<dbReference type="AlphaFoldDB" id="A0A9R1PIE3"/>
<reference evidence="2 3" key="1">
    <citation type="submission" date="2017-09" db="EMBL/GenBank/DDBJ databases">
        <authorList>
            <consortium name="International Durum Wheat Genome Sequencing Consortium (IDWGSC)"/>
            <person name="Milanesi L."/>
        </authorList>
    </citation>
    <scope>NUCLEOTIDE SEQUENCE [LARGE SCALE GENOMIC DNA]</scope>
    <source>
        <strain evidence="3">cv. Svevo</strain>
    </source>
</reference>
<evidence type="ECO:0000313" key="2">
    <source>
        <dbReference type="EMBL" id="VAH43951.1"/>
    </source>
</evidence>
<dbReference type="PANTHER" id="PTHR33333">
    <property type="entry name" value="ERYTHROCYTE MEMBRANE PROTEIN 1-LIKE"/>
    <property type="match status" value="1"/>
</dbReference>
<organism evidence="2 3">
    <name type="scientific">Triticum turgidum subsp. durum</name>
    <name type="common">Durum wheat</name>
    <name type="synonym">Triticum durum</name>
    <dbReference type="NCBI Taxonomy" id="4567"/>
    <lineage>
        <taxon>Eukaryota</taxon>
        <taxon>Viridiplantae</taxon>
        <taxon>Streptophyta</taxon>
        <taxon>Embryophyta</taxon>
        <taxon>Tracheophyta</taxon>
        <taxon>Spermatophyta</taxon>
        <taxon>Magnoliopsida</taxon>
        <taxon>Liliopsida</taxon>
        <taxon>Poales</taxon>
        <taxon>Poaceae</taxon>
        <taxon>BOP clade</taxon>
        <taxon>Pooideae</taxon>
        <taxon>Triticodae</taxon>
        <taxon>Triticeae</taxon>
        <taxon>Triticinae</taxon>
        <taxon>Triticum</taxon>
    </lineage>
</organism>
<feature type="transmembrane region" description="Helical" evidence="1">
    <location>
        <begin position="86"/>
        <end position="108"/>
    </location>
</feature>
<dbReference type="InterPro" id="IPR039926">
    <property type="entry name" value="Egg_app_1"/>
</dbReference>
<name>A0A9R1PIE3_TRITD</name>
<accession>A0A9R1PIE3</accession>
<keyword evidence="1" id="KW-1133">Transmembrane helix</keyword>
<sequence>MAFVPEAPAARKLLLRSGGAMTRSLRDAGLGFDLDGAGRFLAPLWQLIKQKATELAAFLAGLLAALAKKADELFPPETRSETLAQWVRIGVTVVLPAALGALVLFWLARCCCRCCCGRRRGGRTMVAPGRHGARMPRYAFEDDPRTYFRDLRAKKPLVY</sequence>
<keyword evidence="1" id="KW-0472">Membrane</keyword>
<evidence type="ECO:0000256" key="1">
    <source>
        <dbReference type="SAM" id="Phobius"/>
    </source>
</evidence>
<evidence type="ECO:0000313" key="3">
    <source>
        <dbReference type="Proteomes" id="UP000324705"/>
    </source>
</evidence>
<dbReference type="OMA" id="NIRMPRN"/>